<dbReference type="PROSITE" id="PS51635">
    <property type="entry name" value="PNPLA"/>
    <property type="match status" value="1"/>
</dbReference>
<comment type="caution">
    <text evidence="6">The sequence shown here is derived from an EMBL/GenBank/DDBJ whole genome shotgun (WGS) entry which is preliminary data.</text>
</comment>
<dbReference type="InterPro" id="IPR002641">
    <property type="entry name" value="PNPLA_dom"/>
</dbReference>
<protein>
    <submittedName>
        <fullName evidence="6">Patatin-like phospholipase family protein</fullName>
    </submittedName>
</protein>
<keyword evidence="3 4" id="KW-0443">Lipid metabolism</keyword>
<feature type="active site" description="Proton acceptor" evidence="4">
    <location>
        <position position="169"/>
    </location>
</feature>
<evidence type="ECO:0000256" key="4">
    <source>
        <dbReference type="PROSITE-ProRule" id="PRU01161"/>
    </source>
</evidence>
<dbReference type="EMBL" id="BAABEZ010000002">
    <property type="protein sequence ID" value="GAA4449752.1"/>
    <property type="molecule type" value="Genomic_DNA"/>
</dbReference>
<feature type="active site" description="Nucleophile" evidence="4">
    <location>
        <position position="57"/>
    </location>
</feature>
<name>A0ABP8MJB9_9BACT</name>
<evidence type="ECO:0000256" key="1">
    <source>
        <dbReference type="ARBA" id="ARBA00022801"/>
    </source>
</evidence>
<dbReference type="InterPro" id="IPR050301">
    <property type="entry name" value="NTE"/>
</dbReference>
<dbReference type="PANTHER" id="PTHR14226:SF29">
    <property type="entry name" value="NEUROPATHY TARGET ESTERASE SWS"/>
    <property type="match status" value="1"/>
</dbReference>
<evidence type="ECO:0000313" key="6">
    <source>
        <dbReference type="EMBL" id="GAA4449752.1"/>
    </source>
</evidence>
<feature type="short sequence motif" description="GXGXXG" evidence="4">
    <location>
        <begin position="28"/>
        <end position="33"/>
    </location>
</feature>
<feature type="short sequence motif" description="DGA/G" evidence="4">
    <location>
        <begin position="169"/>
        <end position="171"/>
    </location>
</feature>
<evidence type="ECO:0000256" key="3">
    <source>
        <dbReference type="ARBA" id="ARBA00023098"/>
    </source>
</evidence>
<feature type="short sequence motif" description="GXSXG" evidence="4">
    <location>
        <begin position="55"/>
        <end position="59"/>
    </location>
</feature>
<dbReference type="Proteomes" id="UP001501410">
    <property type="component" value="Unassembled WGS sequence"/>
</dbReference>
<feature type="domain" description="PNPLA" evidence="5">
    <location>
        <begin position="24"/>
        <end position="182"/>
    </location>
</feature>
<evidence type="ECO:0000259" key="5">
    <source>
        <dbReference type="PROSITE" id="PS51635"/>
    </source>
</evidence>
<dbReference type="SUPFAM" id="SSF52151">
    <property type="entry name" value="FabD/lysophospholipase-like"/>
    <property type="match status" value="1"/>
</dbReference>
<dbReference type="Pfam" id="PF01734">
    <property type="entry name" value="Patatin"/>
    <property type="match status" value="1"/>
</dbReference>
<proteinExistence type="predicted"/>
<accession>A0ABP8MJB9</accession>
<dbReference type="RefSeq" id="WP_344822253.1">
    <property type="nucleotide sequence ID" value="NZ_BAABEZ010000002.1"/>
</dbReference>
<keyword evidence="1 4" id="KW-0378">Hydrolase</keyword>
<organism evidence="6 7">
    <name type="scientific">Rurimicrobium arvi</name>
    <dbReference type="NCBI Taxonomy" id="2049916"/>
    <lineage>
        <taxon>Bacteria</taxon>
        <taxon>Pseudomonadati</taxon>
        <taxon>Bacteroidota</taxon>
        <taxon>Chitinophagia</taxon>
        <taxon>Chitinophagales</taxon>
        <taxon>Chitinophagaceae</taxon>
        <taxon>Rurimicrobium</taxon>
    </lineage>
</organism>
<sequence>MKEKDLTFRGDDIHIMQVYQKTGLVLSGGGFRGFAHLGVLKALDELQVPVHIIAGTSAGALMAAAYAAGNKPEAICAQAKEFFRFGLGDLLRMRHSFYPGKLLLRLLQVLVPEDNFSKLHIPLIVVATDIRTSKSVTFSSGALWACLIGAASVPGIFEPVSVGSHLLVDGGVLNNLPASMLPGNCDRIIGVHVNKADHSEPLKWSRMKVIEQCFHLAVADTVYREAQSCTVFIEPALTGIGMFDWKKIDRAFEAGYEETMRHKALLLS</sequence>
<dbReference type="PANTHER" id="PTHR14226">
    <property type="entry name" value="NEUROPATHY TARGET ESTERASE/SWISS CHEESE D.MELANOGASTER"/>
    <property type="match status" value="1"/>
</dbReference>
<evidence type="ECO:0000313" key="7">
    <source>
        <dbReference type="Proteomes" id="UP001501410"/>
    </source>
</evidence>
<reference evidence="7" key="1">
    <citation type="journal article" date="2019" name="Int. J. Syst. Evol. Microbiol.">
        <title>The Global Catalogue of Microorganisms (GCM) 10K type strain sequencing project: providing services to taxonomists for standard genome sequencing and annotation.</title>
        <authorList>
            <consortium name="The Broad Institute Genomics Platform"/>
            <consortium name="The Broad Institute Genome Sequencing Center for Infectious Disease"/>
            <person name="Wu L."/>
            <person name="Ma J."/>
        </authorList>
    </citation>
    <scope>NUCLEOTIDE SEQUENCE [LARGE SCALE GENOMIC DNA]</scope>
    <source>
        <strain evidence="7">JCM 31921</strain>
    </source>
</reference>
<keyword evidence="2 4" id="KW-0442">Lipid degradation</keyword>
<evidence type="ECO:0000256" key="2">
    <source>
        <dbReference type="ARBA" id="ARBA00022963"/>
    </source>
</evidence>
<gene>
    <name evidence="6" type="ORF">GCM10023092_04560</name>
</gene>
<keyword evidence="7" id="KW-1185">Reference proteome</keyword>
<dbReference type="InterPro" id="IPR016035">
    <property type="entry name" value="Acyl_Trfase/lysoPLipase"/>
</dbReference>
<dbReference type="Gene3D" id="3.40.1090.10">
    <property type="entry name" value="Cytosolic phospholipase A2 catalytic domain"/>
    <property type="match status" value="1"/>
</dbReference>